<reference evidence="2 3" key="1">
    <citation type="submission" date="2016-05" db="EMBL/GenBank/DDBJ databases">
        <title>Microbial solvent formation.</title>
        <authorList>
            <person name="Poehlein A."/>
            <person name="Montoya Solano J.D."/>
            <person name="Flitsch S."/>
            <person name="Krabben P."/>
            <person name="Duerre P."/>
            <person name="Daniel R."/>
        </authorList>
    </citation>
    <scope>NUCLEOTIDE SEQUENCE [LARGE SCALE GENOMIC DNA]</scope>
    <source>
        <strain evidence="2 3">DSM 2619</strain>
    </source>
</reference>
<evidence type="ECO:0000313" key="2">
    <source>
        <dbReference type="EMBL" id="OOM78995.1"/>
    </source>
</evidence>
<dbReference type="AlphaFoldDB" id="A0A1S8TNJ7"/>
<evidence type="ECO:0000313" key="3">
    <source>
        <dbReference type="Proteomes" id="UP000190890"/>
    </source>
</evidence>
<name>A0A1S8TNJ7_9CLOT</name>
<proteinExistence type="predicted"/>
<sequence>MAINNVVTDTSLNIEVQKGIDKSGDPIYSKKTFSNLRNDVDSQSAYDVADAIKGVLEANSRNVSLTVASDLIKA</sequence>
<dbReference type="STRING" id="29367.CLPUN_17220"/>
<organism evidence="2 3">
    <name type="scientific">Clostridium puniceum</name>
    <dbReference type="NCBI Taxonomy" id="29367"/>
    <lineage>
        <taxon>Bacteria</taxon>
        <taxon>Bacillati</taxon>
        <taxon>Bacillota</taxon>
        <taxon>Clostridia</taxon>
        <taxon>Eubacteriales</taxon>
        <taxon>Clostridiaceae</taxon>
        <taxon>Clostridium</taxon>
    </lineage>
</organism>
<dbReference type="InterPro" id="IPR012454">
    <property type="entry name" value="DUF1659"/>
</dbReference>
<gene>
    <name evidence="2" type="ORF">CLPUN_17220</name>
</gene>
<dbReference type="RefSeq" id="WP_077846892.1">
    <property type="nucleotide sequence ID" value="NZ_LZZM01000113.1"/>
</dbReference>
<keyword evidence="3" id="KW-1185">Reference proteome</keyword>
<dbReference type="Proteomes" id="UP000190890">
    <property type="component" value="Unassembled WGS sequence"/>
</dbReference>
<dbReference type="EMBL" id="LZZM01000113">
    <property type="protein sequence ID" value="OOM78995.1"/>
    <property type="molecule type" value="Genomic_DNA"/>
</dbReference>
<dbReference type="Pfam" id="PF07872">
    <property type="entry name" value="DUF1659"/>
    <property type="match status" value="1"/>
</dbReference>
<feature type="domain" description="DUF1659" evidence="1">
    <location>
        <begin position="2"/>
        <end position="72"/>
    </location>
</feature>
<comment type="caution">
    <text evidence="2">The sequence shown here is derived from an EMBL/GenBank/DDBJ whole genome shotgun (WGS) entry which is preliminary data.</text>
</comment>
<accession>A0A1S8TNJ7</accession>
<evidence type="ECO:0000259" key="1">
    <source>
        <dbReference type="Pfam" id="PF07872"/>
    </source>
</evidence>
<protein>
    <recommendedName>
        <fullName evidence="1">DUF1659 domain-containing protein</fullName>
    </recommendedName>
</protein>
<dbReference type="OrthoDB" id="1936913at2"/>